<sequence>MLLGLGTAVAAEDIYRWVDDNGNQVYSDQPGENGENAEKIELQQPMTYSPVQIPEVTDAASDEEQEKSDNTDAVPNYKVVIVAPEDDVGLRVNNGNVTVNLQVFPALNPERGDLIQLYLDGLPAGMPMAQLSFMLENLDRGTHTLSAKVLNASGEVLAQSETITFHLQRTSLLNPGRQNNQTGSGASSIPAFPTNPGFPTTPNTP</sequence>
<dbReference type="EMBL" id="CP003390">
    <property type="protein sequence ID" value="AFI84126.1"/>
    <property type="molecule type" value="Genomic_DNA"/>
</dbReference>
<dbReference type="STRING" id="754476.Q7A_1291"/>
<organism evidence="3 4">
    <name type="scientific">Methylophaga nitratireducenticrescens</name>
    <dbReference type="NCBI Taxonomy" id="754476"/>
    <lineage>
        <taxon>Bacteria</taxon>
        <taxon>Pseudomonadati</taxon>
        <taxon>Pseudomonadota</taxon>
        <taxon>Gammaproteobacteria</taxon>
        <taxon>Thiotrichales</taxon>
        <taxon>Piscirickettsiaceae</taxon>
        <taxon>Methylophaga</taxon>
    </lineage>
</organism>
<keyword evidence="4" id="KW-1185">Reference proteome</keyword>
<feature type="region of interest" description="Disordered" evidence="1">
    <location>
        <begin position="173"/>
        <end position="205"/>
    </location>
</feature>
<feature type="domain" description="DUF4124" evidence="2">
    <location>
        <begin position="2"/>
        <end position="50"/>
    </location>
</feature>
<feature type="compositionally biased region" description="Low complexity" evidence="1">
    <location>
        <begin position="190"/>
        <end position="205"/>
    </location>
</feature>
<dbReference type="eggNOG" id="ENOG5032YZ5">
    <property type="taxonomic scope" value="Bacteria"/>
</dbReference>
<dbReference type="Proteomes" id="UP000009144">
    <property type="component" value="Chromosome"/>
</dbReference>
<dbReference type="PATRIC" id="fig|754476.3.peg.1274"/>
<protein>
    <recommendedName>
        <fullName evidence="2">DUF4124 domain-containing protein</fullName>
    </recommendedName>
</protein>
<gene>
    <name evidence="3" type="ordered locus">Q7A_1291</name>
</gene>
<feature type="region of interest" description="Disordered" evidence="1">
    <location>
        <begin position="24"/>
        <end position="44"/>
    </location>
</feature>
<accession>I1XIA7</accession>
<reference evidence="3 4" key="2">
    <citation type="journal article" date="2013" name="Int. J. Syst. Evol. Microbiol.">
        <title>Methylophaga nitratireducenticrescens sp. nov. and Methylophaga frappieri sp. nov., isolated from the biofilm of the methanol-fed denitrification system treating the seawater at the Montreal Biodome.</title>
        <authorList>
            <person name="Villeneuve C."/>
            <person name="Martineau C."/>
            <person name="Mauffrey F."/>
            <person name="Villemur R."/>
        </authorList>
    </citation>
    <scope>NUCLEOTIDE SEQUENCE [LARGE SCALE GENOMIC DNA]</scope>
    <source>
        <strain evidence="3 4">JAM1</strain>
    </source>
</reference>
<dbReference type="KEGG" id="mej:Q7A_1291"/>
<name>I1XIA7_METNJ</name>
<evidence type="ECO:0000313" key="3">
    <source>
        <dbReference type="EMBL" id="AFI84126.1"/>
    </source>
</evidence>
<dbReference type="HOGENOM" id="CLU_110739_0_1_6"/>
<reference evidence="3 4" key="1">
    <citation type="journal article" date="2012" name="J. Bacteriol.">
        <title>Complete genome sequences of Methylophaga sp. strain JAM1 and Methylophaga sp. strain JAM7.</title>
        <authorList>
            <person name="Villeneuve C."/>
            <person name="Martineau C."/>
            <person name="Mauffrey F."/>
            <person name="Villemur R."/>
        </authorList>
    </citation>
    <scope>NUCLEOTIDE SEQUENCE [LARGE SCALE GENOMIC DNA]</scope>
    <source>
        <strain evidence="3 4">JAM1</strain>
    </source>
</reference>
<evidence type="ECO:0000313" key="4">
    <source>
        <dbReference type="Proteomes" id="UP000009144"/>
    </source>
</evidence>
<dbReference type="AlphaFoldDB" id="I1XIA7"/>
<feature type="compositionally biased region" description="Polar residues" evidence="1">
    <location>
        <begin position="173"/>
        <end position="187"/>
    </location>
</feature>
<evidence type="ECO:0000259" key="2">
    <source>
        <dbReference type="Pfam" id="PF13511"/>
    </source>
</evidence>
<dbReference type="Pfam" id="PF13511">
    <property type="entry name" value="DUF4124"/>
    <property type="match status" value="1"/>
</dbReference>
<evidence type="ECO:0000256" key="1">
    <source>
        <dbReference type="SAM" id="MobiDB-lite"/>
    </source>
</evidence>
<dbReference type="InterPro" id="IPR025392">
    <property type="entry name" value="DUF4124"/>
</dbReference>
<proteinExistence type="predicted"/>